<dbReference type="HOGENOM" id="CLU_078127_2_0_1"/>
<evidence type="ECO:0000259" key="4">
    <source>
        <dbReference type="Pfam" id="PF10342"/>
    </source>
</evidence>
<evidence type="ECO:0000256" key="3">
    <source>
        <dbReference type="SAM" id="SignalP"/>
    </source>
</evidence>
<dbReference type="STRING" id="650164.K5VAJ9"/>
<organism evidence="5 6">
    <name type="scientific">Phanerochaete carnosa (strain HHB-10118-sp)</name>
    <name type="common">White-rot fungus</name>
    <name type="synonym">Peniophora carnosa</name>
    <dbReference type="NCBI Taxonomy" id="650164"/>
    <lineage>
        <taxon>Eukaryota</taxon>
        <taxon>Fungi</taxon>
        <taxon>Dikarya</taxon>
        <taxon>Basidiomycota</taxon>
        <taxon>Agaricomycotina</taxon>
        <taxon>Agaricomycetes</taxon>
        <taxon>Polyporales</taxon>
        <taxon>Phanerochaetaceae</taxon>
        <taxon>Phanerochaete</taxon>
    </lineage>
</organism>
<dbReference type="Pfam" id="PF10342">
    <property type="entry name" value="Kre9_KNH"/>
    <property type="match status" value="1"/>
</dbReference>
<evidence type="ECO:0000313" key="5">
    <source>
        <dbReference type="EMBL" id="EKM59876.1"/>
    </source>
</evidence>
<dbReference type="GeneID" id="18920503"/>
<feature type="compositionally biased region" description="Polar residues" evidence="2">
    <location>
        <begin position="236"/>
        <end position="252"/>
    </location>
</feature>
<dbReference type="OrthoDB" id="2432613at2759"/>
<dbReference type="InParanoid" id="K5VAJ9"/>
<proteinExistence type="predicted"/>
<dbReference type="RefSeq" id="XP_007392428.1">
    <property type="nucleotide sequence ID" value="XM_007392366.1"/>
</dbReference>
<feature type="compositionally biased region" description="Low complexity" evidence="2">
    <location>
        <begin position="152"/>
        <end position="205"/>
    </location>
</feature>
<keyword evidence="6" id="KW-1185">Reference proteome</keyword>
<sequence length="285" mass="28931">MTSALGFALLPFALTAAVFAGVTPTAPGPGQTFNAGSNCTIQWDVDQSETWKNVTIDLMSGSNSNMSFVTNVAWGLDGTDPTLTPFNWTCPEVDPYAPIYFYQFTNGLTGNVTWTTRFTIASSSAEYFSPTNATQPNGDPIPWGTGILAANGTDSTSTSSSGGTTKSSGPAPSASSVKKSHPSSSAEPSAAATGAAISPDSAAPTPALPPTSKKPHPTSASASAGGPSASKATHAAGSTNTCSCSSSDQPSGLSKLLNGGAREVEKVSGWTHLFVPLVIALLVLY</sequence>
<feature type="signal peptide" evidence="3">
    <location>
        <begin position="1"/>
        <end position="20"/>
    </location>
</feature>
<dbReference type="PANTHER" id="PTHR40633">
    <property type="entry name" value="MATRIX PROTEIN, PUTATIVE (AFU_ORTHOLOGUE AFUA_8G05410)-RELATED"/>
    <property type="match status" value="1"/>
</dbReference>
<dbReference type="AlphaFoldDB" id="K5VAJ9"/>
<accession>K5VAJ9</accession>
<feature type="region of interest" description="Disordered" evidence="2">
    <location>
        <begin position="131"/>
        <end position="253"/>
    </location>
</feature>
<name>K5VAJ9_PHACS</name>
<feature type="chain" id="PRO_5003884546" description="Yeast cell wall synthesis Kre9/Knh1-like N-terminal domain-containing protein" evidence="3">
    <location>
        <begin position="21"/>
        <end position="285"/>
    </location>
</feature>
<dbReference type="EMBL" id="JH930469">
    <property type="protein sequence ID" value="EKM59876.1"/>
    <property type="molecule type" value="Genomic_DNA"/>
</dbReference>
<evidence type="ECO:0000256" key="1">
    <source>
        <dbReference type="ARBA" id="ARBA00022729"/>
    </source>
</evidence>
<feature type="compositionally biased region" description="Low complexity" evidence="2">
    <location>
        <begin position="217"/>
        <end position="233"/>
    </location>
</feature>
<evidence type="ECO:0000256" key="2">
    <source>
        <dbReference type="SAM" id="MobiDB-lite"/>
    </source>
</evidence>
<dbReference type="PANTHER" id="PTHR40633:SF1">
    <property type="entry name" value="GPI ANCHORED SERINE-THREONINE RICH PROTEIN (AFU_ORTHOLOGUE AFUA_1G03630)"/>
    <property type="match status" value="1"/>
</dbReference>
<evidence type="ECO:0000313" key="6">
    <source>
        <dbReference type="Proteomes" id="UP000008370"/>
    </source>
</evidence>
<dbReference type="KEGG" id="pco:PHACADRAFT_85619"/>
<dbReference type="InterPro" id="IPR052982">
    <property type="entry name" value="SRP1/TIP1-like"/>
</dbReference>
<keyword evidence="1 3" id="KW-0732">Signal</keyword>
<reference evidence="5 6" key="1">
    <citation type="journal article" date="2012" name="BMC Genomics">
        <title>Comparative genomics of the white-rot fungi, Phanerochaete carnosa and P. chrysosporium, to elucidate the genetic basis of the distinct wood types they colonize.</title>
        <authorList>
            <person name="Suzuki H."/>
            <person name="MacDonald J."/>
            <person name="Syed K."/>
            <person name="Salamov A."/>
            <person name="Hori C."/>
            <person name="Aerts A."/>
            <person name="Henrissat B."/>
            <person name="Wiebenga A."/>
            <person name="vanKuyk P.A."/>
            <person name="Barry K."/>
            <person name="Lindquist E."/>
            <person name="LaButti K."/>
            <person name="Lapidus A."/>
            <person name="Lucas S."/>
            <person name="Coutinho P."/>
            <person name="Gong Y."/>
            <person name="Samejima M."/>
            <person name="Mahadevan R."/>
            <person name="Abou-Zaid M."/>
            <person name="de Vries R.P."/>
            <person name="Igarashi K."/>
            <person name="Yadav J.S."/>
            <person name="Grigoriev I.V."/>
            <person name="Master E.R."/>
        </authorList>
    </citation>
    <scope>NUCLEOTIDE SEQUENCE [LARGE SCALE GENOMIC DNA]</scope>
    <source>
        <strain evidence="5 6">HHB-10118-sp</strain>
    </source>
</reference>
<dbReference type="InterPro" id="IPR018466">
    <property type="entry name" value="Kre9/Knh1-like_N"/>
</dbReference>
<protein>
    <recommendedName>
        <fullName evidence="4">Yeast cell wall synthesis Kre9/Knh1-like N-terminal domain-containing protein</fullName>
    </recommendedName>
</protein>
<feature type="domain" description="Yeast cell wall synthesis Kre9/Knh1-like N-terminal" evidence="4">
    <location>
        <begin position="27"/>
        <end position="120"/>
    </location>
</feature>
<dbReference type="Proteomes" id="UP000008370">
    <property type="component" value="Unassembled WGS sequence"/>
</dbReference>
<gene>
    <name evidence="5" type="ORF">PHACADRAFT_85619</name>
</gene>